<dbReference type="InterPro" id="IPR015882">
    <property type="entry name" value="HEX_bac_N"/>
</dbReference>
<dbReference type="PRINTS" id="PR00738">
    <property type="entry name" value="GLHYDRLASE20"/>
</dbReference>
<dbReference type="InterPro" id="IPR017853">
    <property type="entry name" value="GH"/>
</dbReference>
<dbReference type="InterPro" id="IPR025705">
    <property type="entry name" value="Beta_hexosaminidase_sua/sub"/>
</dbReference>
<dbReference type="Pfam" id="PF00728">
    <property type="entry name" value="Glyco_hydro_20"/>
    <property type="match status" value="1"/>
</dbReference>
<dbReference type="PANTHER" id="PTHR22600">
    <property type="entry name" value="BETA-HEXOSAMINIDASE"/>
    <property type="match status" value="1"/>
</dbReference>
<evidence type="ECO:0000256" key="1">
    <source>
        <dbReference type="ARBA" id="ARBA00001231"/>
    </source>
</evidence>
<comment type="similarity">
    <text evidence="2">Belongs to the glycosyl hydrolase 20 family.</text>
</comment>
<feature type="domain" description="Beta-hexosaminidase bacterial type N-terminal" evidence="8">
    <location>
        <begin position="21"/>
        <end position="136"/>
    </location>
</feature>
<dbReference type="Pfam" id="PF02838">
    <property type="entry name" value="Glyco_hydro_20b"/>
    <property type="match status" value="1"/>
</dbReference>
<evidence type="ECO:0000313" key="11">
    <source>
        <dbReference type="Proteomes" id="UP001549146"/>
    </source>
</evidence>
<evidence type="ECO:0000256" key="2">
    <source>
        <dbReference type="ARBA" id="ARBA00006285"/>
    </source>
</evidence>
<keyword evidence="11" id="KW-1185">Reference proteome</keyword>
<name>A0ABV2LVN5_9FLAO</name>
<accession>A0ABV2LVN5</accession>
<dbReference type="EC" id="3.2.1.52" evidence="3"/>
<dbReference type="SUPFAM" id="SSF51445">
    <property type="entry name" value="(Trans)glycosidases"/>
    <property type="match status" value="1"/>
</dbReference>
<dbReference type="InterPro" id="IPR000421">
    <property type="entry name" value="FA58C"/>
</dbReference>
<comment type="caution">
    <text evidence="10">The sequence shown here is derived from an EMBL/GenBank/DDBJ whole genome shotgun (WGS) entry which is preliminary data.</text>
</comment>
<evidence type="ECO:0000313" key="10">
    <source>
        <dbReference type="EMBL" id="MET3732612.1"/>
    </source>
</evidence>
<dbReference type="InterPro" id="IPR029018">
    <property type="entry name" value="Hex-like_dom2"/>
</dbReference>
<evidence type="ECO:0000259" key="6">
    <source>
        <dbReference type="Pfam" id="PF00728"/>
    </source>
</evidence>
<evidence type="ECO:0000259" key="8">
    <source>
        <dbReference type="Pfam" id="PF02838"/>
    </source>
</evidence>
<feature type="domain" description="Glycoside hydrolase family 20 catalytic" evidence="6">
    <location>
        <begin position="140"/>
        <end position="482"/>
    </location>
</feature>
<sequence length="744" mass="84482">MRFLFILILGLGNLCLFAQNQLIPQPHKLKLQEGEFILPETFLLSEASPKIEANYLINRLKDQLKIDFAKNQRSHIQFIQTNKNFHPEEYHLTVSNQNISILFSTNEGYFRAITTLAQLLEEHKNSGKIPAMHIKDRPKFEWRGMHLDVVRHFFTVEEVKKYLDYLAMYKINTFHWHLTDDQGWRIEIKKYPKLIEIASKRKESMIGPYVDQEFDGVPHNGFYTQEEIKEVIEYAKNLHITIVPEIEMPGHAVAALTAYPELSCTGGPFEVETKWGVFDDIFCPKDETFAFLEDVLTEVMDLFPSEYIHIGGDEAPKTRWKECAHCQDLIKKEGLKDEHELQSYFIKRIEKFVNSKGRKIIGWNEILEGGLAPNAAVMSWTGDEGGIEAAKQGNYAVMTPAGYLYFDHYQGDPQIEPLAFGGNNPLDKVYSYNPIPKELNEEQGKYILGVQANIWAEYITHFKQVEYMLFPRLMALSEIGWGTSNPTDYAGFEKRVIQHFDHLDAKGINYAKSIYNLRGNILQDVKGISYELKTSRNKENIRFTTNGEIPTWNSSPYIHPIPVTKSMTIKSAYFENGELKSAVSSQTFTLTKSTGKPIKLKDQPAENYASNGPSTLVDGVVGNPKVLGTTWLGFSGKNVEAEIDLGTITSFEKIGFNSLDNKGSWIHLAKSARVFISNDGIKFEELQKIGKEEIQKAKGKVEMNLGKQSARFVKIIIENAGIIPAGFPGAGSEAWLFVDEISID</sequence>
<dbReference type="Gene3D" id="2.60.120.260">
    <property type="entry name" value="Galactose-binding domain-like"/>
    <property type="match status" value="1"/>
</dbReference>
<dbReference type="InterPro" id="IPR059177">
    <property type="entry name" value="GH29D-like_dom"/>
</dbReference>
<reference evidence="10 11" key="1">
    <citation type="submission" date="2024-06" db="EMBL/GenBank/DDBJ databases">
        <title>Genomic Encyclopedia of Type Strains, Phase IV (KMG-IV): sequencing the most valuable type-strain genomes for metagenomic binning, comparative biology and taxonomic classification.</title>
        <authorList>
            <person name="Goeker M."/>
        </authorList>
    </citation>
    <scope>NUCLEOTIDE SEQUENCE [LARGE SCALE GENOMIC DNA]</scope>
    <source>
        <strain evidence="10 11">DSM 29388</strain>
    </source>
</reference>
<keyword evidence="5 10" id="KW-0326">Glycosidase</keyword>
<feature type="domain" description="F5/8 type C" evidence="7">
    <location>
        <begin position="609"/>
        <end position="719"/>
    </location>
</feature>
<evidence type="ECO:0000256" key="5">
    <source>
        <dbReference type="ARBA" id="ARBA00023295"/>
    </source>
</evidence>
<dbReference type="Pfam" id="PF13290">
    <property type="entry name" value="CHB_HEX_C_1"/>
    <property type="match status" value="1"/>
</dbReference>
<dbReference type="Gene3D" id="3.30.379.10">
    <property type="entry name" value="Chitobiase/beta-hexosaminidase domain 2-like"/>
    <property type="match status" value="1"/>
</dbReference>
<proteinExistence type="inferred from homology"/>
<dbReference type="InterPro" id="IPR015883">
    <property type="entry name" value="Glyco_hydro_20_cat"/>
</dbReference>
<evidence type="ECO:0000256" key="4">
    <source>
        <dbReference type="ARBA" id="ARBA00022801"/>
    </source>
</evidence>
<evidence type="ECO:0000256" key="3">
    <source>
        <dbReference type="ARBA" id="ARBA00012663"/>
    </source>
</evidence>
<dbReference type="Gene3D" id="3.20.20.80">
    <property type="entry name" value="Glycosidases"/>
    <property type="match status" value="1"/>
</dbReference>
<feature type="domain" description="GH29D-like beta-sandwich" evidence="9">
    <location>
        <begin position="527"/>
        <end position="585"/>
    </location>
</feature>
<organism evidence="10 11">
    <name type="scientific">Moheibacter stercoris</name>
    <dbReference type="NCBI Taxonomy" id="1628251"/>
    <lineage>
        <taxon>Bacteria</taxon>
        <taxon>Pseudomonadati</taxon>
        <taxon>Bacteroidota</taxon>
        <taxon>Flavobacteriia</taxon>
        <taxon>Flavobacteriales</taxon>
        <taxon>Weeksellaceae</taxon>
        <taxon>Moheibacter</taxon>
    </lineage>
</organism>
<dbReference type="EMBL" id="JBEPMO010000015">
    <property type="protein sequence ID" value="MET3732612.1"/>
    <property type="molecule type" value="Genomic_DNA"/>
</dbReference>
<gene>
    <name evidence="10" type="ORF">ABID46_002202</name>
</gene>
<dbReference type="Pfam" id="PF00754">
    <property type="entry name" value="F5_F8_type_C"/>
    <property type="match status" value="1"/>
</dbReference>
<dbReference type="RefSeq" id="WP_354510001.1">
    <property type="nucleotide sequence ID" value="NZ_JBEPMO010000015.1"/>
</dbReference>
<comment type="catalytic activity">
    <reaction evidence="1">
        <text>Hydrolysis of terminal non-reducing N-acetyl-D-hexosamine residues in N-acetyl-beta-D-hexosaminides.</text>
        <dbReference type="EC" id="3.2.1.52"/>
    </reaction>
</comment>
<protein>
    <recommendedName>
        <fullName evidence="3">beta-N-acetylhexosaminidase</fullName>
        <ecNumber evidence="3">3.2.1.52</ecNumber>
    </recommendedName>
</protein>
<dbReference type="PANTHER" id="PTHR22600:SF57">
    <property type="entry name" value="BETA-N-ACETYLHEXOSAMINIDASE"/>
    <property type="match status" value="1"/>
</dbReference>
<keyword evidence="4 10" id="KW-0378">Hydrolase</keyword>
<evidence type="ECO:0000259" key="9">
    <source>
        <dbReference type="Pfam" id="PF13290"/>
    </source>
</evidence>
<dbReference type="Proteomes" id="UP001549146">
    <property type="component" value="Unassembled WGS sequence"/>
</dbReference>
<dbReference type="CDD" id="cd06563">
    <property type="entry name" value="GH20_chitobiase-like"/>
    <property type="match status" value="1"/>
</dbReference>
<evidence type="ECO:0000259" key="7">
    <source>
        <dbReference type="Pfam" id="PF00754"/>
    </source>
</evidence>
<dbReference type="SUPFAM" id="SSF55545">
    <property type="entry name" value="beta-N-acetylhexosaminidase-like domain"/>
    <property type="match status" value="1"/>
</dbReference>
<dbReference type="GO" id="GO:0004563">
    <property type="term" value="F:beta-N-acetylhexosaminidase activity"/>
    <property type="evidence" value="ECO:0007669"/>
    <property type="project" value="UniProtKB-EC"/>
</dbReference>